<gene>
    <name evidence="3" type="ORF">BegalDRAFT_3041</name>
</gene>
<reference evidence="3 4" key="1">
    <citation type="submission" date="2011-11" db="EMBL/GenBank/DDBJ databases">
        <title>Improved High-Quality Draft sequence of Beggiatoa alba B18lD.</title>
        <authorList>
            <consortium name="US DOE Joint Genome Institute"/>
            <person name="Lucas S."/>
            <person name="Han J."/>
            <person name="Lapidus A."/>
            <person name="Cheng J.-F."/>
            <person name="Goodwin L."/>
            <person name="Pitluck S."/>
            <person name="Peters L."/>
            <person name="Mikhailova N."/>
            <person name="Held B."/>
            <person name="Detter J.C."/>
            <person name="Han C."/>
            <person name="Tapia R."/>
            <person name="Land M."/>
            <person name="Hauser L."/>
            <person name="Kyrpides N."/>
            <person name="Ivanova N."/>
            <person name="Pagani I."/>
            <person name="Samuel K."/>
            <person name="Teske A."/>
            <person name="Mueller J."/>
            <person name="Woyke T."/>
        </authorList>
    </citation>
    <scope>NUCLEOTIDE SEQUENCE [LARGE SCALE GENOMIC DNA]</scope>
    <source>
        <strain evidence="3 4">B18LD</strain>
    </source>
</reference>
<sequence length="88" mass="9426">MSLNYVQMGDIVYAAVDIYNDEEGGIPVLEAGELIASAGTRGVIVNIGETEEEPPQKIFLVRFELPDTTLGAPTGCLPEELTTEKITA</sequence>
<dbReference type="STRING" id="395493.BegalDRAFT_3041"/>
<comment type="similarity">
    <text evidence="1">Belongs to the NifZ family.</text>
</comment>
<dbReference type="eggNOG" id="ENOG5032W9H">
    <property type="taxonomic scope" value="Bacteria"/>
</dbReference>
<dbReference type="EMBL" id="JH600070">
    <property type="protein sequence ID" value="EIJ43867.1"/>
    <property type="molecule type" value="Genomic_DNA"/>
</dbReference>
<organism evidence="3 4">
    <name type="scientific">Beggiatoa alba B18LD</name>
    <dbReference type="NCBI Taxonomy" id="395493"/>
    <lineage>
        <taxon>Bacteria</taxon>
        <taxon>Pseudomonadati</taxon>
        <taxon>Pseudomonadota</taxon>
        <taxon>Gammaproteobacteria</taxon>
        <taxon>Thiotrichales</taxon>
        <taxon>Thiotrichaceae</taxon>
        <taxon>Beggiatoa</taxon>
    </lineage>
</organism>
<evidence type="ECO:0000256" key="2">
    <source>
        <dbReference type="ARBA" id="ARBA00023231"/>
    </source>
</evidence>
<dbReference type="Proteomes" id="UP000005744">
    <property type="component" value="Unassembled WGS sequence"/>
</dbReference>
<dbReference type="OrthoDB" id="9181363at2"/>
<dbReference type="HOGENOM" id="CLU_142102_2_0_6"/>
<accession>I3CJS4</accession>
<keyword evidence="2" id="KW-0535">Nitrogen fixation</keyword>
<name>I3CJS4_9GAMM</name>
<proteinExistence type="inferred from homology"/>
<protein>
    <submittedName>
        <fullName evidence="3">NifZ domain-containing protein</fullName>
    </submittedName>
</protein>
<dbReference type="Pfam" id="PF04319">
    <property type="entry name" value="NifZ"/>
    <property type="match status" value="1"/>
</dbReference>
<dbReference type="AlphaFoldDB" id="I3CJS4"/>
<dbReference type="InterPro" id="IPR007415">
    <property type="entry name" value="Nitrogenase_MoFe_mat_NifZ"/>
</dbReference>
<dbReference type="RefSeq" id="WP_002691426.1">
    <property type="nucleotide sequence ID" value="NZ_JH600070.1"/>
</dbReference>
<evidence type="ECO:0000313" key="4">
    <source>
        <dbReference type="Proteomes" id="UP000005744"/>
    </source>
</evidence>
<keyword evidence="4" id="KW-1185">Reference proteome</keyword>
<evidence type="ECO:0000256" key="1">
    <source>
        <dbReference type="ARBA" id="ARBA00008027"/>
    </source>
</evidence>
<evidence type="ECO:0000313" key="3">
    <source>
        <dbReference type="EMBL" id="EIJ43867.1"/>
    </source>
</evidence>
<dbReference type="GO" id="GO:0009399">
    <property type="term" value="P:nitrogen fixation"/>
    <property type="evidence" value="ECO:0007669"/>
    <property type="project" value="InterPro"/>
</dbReference>